<dbReference type="PROSITE" id="PS51043">
    <property type="entry name" value="DDHD"/>
    <property type="match status" value="1"/>
</dbReference>
<name>A0A1L7WGV4_9HELO</name>
<feature type="region of interest" description="Disordered" evidence="1">
    <location>
        <begin position="346"/>
        <end position="405"/>
    </location>
</feature>
<evidence type="ECO:0000313" key="4">
    <source>
        <dbReference type="Proteomes" id="UP000184330"/>
    </source>
</evidence>
<evidence type="ECO:0000313" key="3">
    <source>
        <dbReference type="EMBL" id="CZR52016.1"/>
    </source>
</evidence>
<feature type="compositionally biased region" description="Basic and acidic residues" evidence="1">
    <location>
        <begin position="236"/>
        <end position="246"/>
    </location>
</feature>
<dbReference type="SUPFAM" id="SSF53474">
    <property type="entry name" value="alpha/beta-Hydrolases"/>
    <property type="match status" value="1"/>
</dbReference>
<dbReference type="GO" id="GO:0004620">
    <property type="term" value="F:phospholipase activity"/>
    <property type="evidence" value="ECO:0007669"/>
    <property type="project" value="TreeGrafter"/>
</dbReference>
<organism evidence="3 4">
    <name type="scientific">Phialocephala subalpina</name>
    <dbReference type="NCBI Taxonomy" id="576137"/>
    <lineage>
        <taxon>Eukaryota</taxon>
        <taxon>Fungi</taxon>
        <taxon>Dikarya</taxon>
        <taxon>Ascomycota</taxon>
        <taxon>Pezizomycotina</taxon>
        <taxon>Leotiomycetes</taxon>
        <taxon>Helotiales</taxon>
        <taxon>Mollisiaceae</taxon>
        <taxon>Phialocephala</taxon>
        <taxon>Phialocephala fortinii species complex</taxon>
    </lineage>
</organism>
<dbReference type="STRING" id="576137.A0A1L7WGV4"/>
<feature type="region of interest" description="Disordered" evidence="1">
    <location>
        <begin position="48"/>
        <end position="327"/>
    </location>
</feature>
<feature type="domain" description="DDHD" evidence="2">
    <location>
        <begin position="941"/>
        <end position="1146"/>
    </location>
</feature>
<feature type="compositionally biased region" description="Polar residues" evidence="1">
    <location>
        <begin position="138"/>
        <end position="155"/>
    </location>
</feature>
<dbReference type="SMART" id="SM01127">
    <property type="entry name" value="DDHD"/>
    <property type="match status" value="1"/>
</dbReference>
<feature type="compositionally biased region" description="Basic and acidic residues" evidence="1">
    <location>
        <begin position="194"/>
        <end position="207"/>
    </location>
</feature>
<feature type="compositionally biased region" description="Basic and acidic residues" evidence="1">
    <location>
        <begin position="216"/>
        <end position="225"/>
    </location>
</feature>
<dbReference type="PANTHER" id="PTHR23509:SF6">
    <property type="entry name" value="PHOSPHOLIPASE C1020.13C-RELATED"/>
    <property type="match status" value="1"/>
</dbReference>
<dbReference type="GO" id="GO:0005737">
    <property type="term" value="C:cytoplasm"/>
    <property type="evidence" value="ECO:0007669"/>
    <property type="project" value="TreeGrafter"/>
</dbReference>
<reference evidence="3 4" key="1">
    <citation type="submission" date="2016-03" db="EMBL/GenBank/DDBJ databases">
        <authorList>
            <person name="Ploux O."/>
        </authorList>
    </citation>
    <scope>NUCLEOTIDE SEQUENCE [LARGE SCALE GENOMIC DNA]</scope>
    <source>
        <strain evidence="3 4">UAMH 11012</strain>
    </source>
</reference>
<feature type="compositionally biased region" description="Polar residues" evidence="1">
    <location>
        <begin position="304"/>
        <end position="317"/>
    </location>
</feature>
<dbReference type="Proteomes" id="UP000184330">
    <property type="component" value="Unassembled WGS sequence"/>
</dbReference>
<accession>A0A1L7WGV4</accession>
<evidence type="ECO:0000259" key="2">
    <source>
        <dbReference type="PROSITE" id="PS51043"/>
    </source>
</evidence>
<proteinExistence type="predicted"/>
<dbReference type="EMBL" id="FJOG01000002">
    <property type="protein sequence ID" value="CZR52016.1"/>
    <property type="molecule type" value="Genomic_DNA"/>
</dbReference>
<evidence type="ECO:0000256" key="1">
    <source>
        <dbReference type="SAM" id="MobiDB-lite"/>
    </source>
</evidence>
<feature type="compositionally biased region" description="Basic residues" evidence="1">
    <location>
        <begin position="278"/>
        <end position="288"/>
    </location>
</feature>
<dbReference type="InterPro" id="IPR058055">
    <property type="entry name" value="PA-PLA1"/>
</dbReference>
<dbReference type="OrthoDB" id="69269at2759"/>
<gene>
    <name evidence="3" type="ORF">PAC_01893</name>
</gene>
<protein>
    <submittedName>
        <fullName evidence="3">Related to phosphatidic acid-preferring phospholipase A1</fullName>
    </submittedName>
</protein>
<keyword evidence="4" id="KW-1185">Reference proteome</keyword>
<dbReference type="InterPro" id="IPR004177">
    <property type="entry name" value="DDHD_dom"/>
</dbReference>
<dbReference type="InterPro" id="IPR029058">
    <property type="entry name" value="AB_hydrolase_fold"/>
</dbReference>
<feature type="compositionally biased region" description="Gly residues" evidence="1">
    <location>
        <begin position="261"/>
        <end position="272"/>
    </location>
</feature>
<sequence length="1171" mass="126332">MAPSAHTYGTTCHLGPSVAFTGSKGDDDIPALKAHYFYSSPQPIDDPLSVVPIPTGADSKSANHPPRPFSPYDNKALEEAWAGVTAGKDKKSQGKRKSPSPPAILTRKFSGASADAIALSNEDDFGRHKKDGIHSGEASGSANLTNFGGQMSSVVATKAEKYKKKAPRSEAAASTTNPAELSGQMFSGVVSSKGSEKQRKPLDKSGDKTSAATSADKSESSRAKGADTTSVCGLDELDRTSPEECHTINVQCAELSEGQEPGEGGEPAGGDGASSPKKQSKKEKRSKASRKDKSSNVRGLAADSQEQTSEQQGNPHNPTCDDSHHAPFDAGIGSCCVEFEKGKGDHAPCIANKGTIESPHNENQPSSKDSRTSKGKQKVGEAQGDAANERESAQELSMLNGKGDPPLKAIAKAGENMGLAVQHSETGAENLPAQADVGLTGRPFVKMMERSSEPPVSAAEIERGVMAEGEPSTFFGIATKGHEREPTDAETVNLAGCKSQKNNKSHAEVPVGISRLHMVTLPALQMKPIYWSPVHDIAAVTRGTWFYRDTMYPVEPPVANQLELGYRELRPWSQTWSDELCCALEVGAIGEEKIAHRLWPKEVEQQGKSRSKAPEHALYADPYCAAKCFQGEAAAEGTIEDDSEKKPTEPKTAMKKYSSAQVIYKDAQNAFILKSTLQPSAYYGRKPLAKIKKGTTVGIHVVRGFDWKAWNKLHPVKKSGTNSKAEQNAPVAGDADISKGMTCPACKAQEERQNVTDLVLVIHGIGQKLSERMESFNFTHAINGFRRSINAELANDAVQKTLRKELGGVMVLPVNWRSNLSFEDGGPKKQGDKEGESTDFNLKDITPDSIPAVRNIISDVMLDIPFYMSHHKPKMIRAAISEANRVYQLWCKNNPEFQQEGRVHIIAHSLGSAMALEILSKQPTVVSKTDPSSKKINSKHLDFNTTNLFLCGSPAGFFLLLDKGRLTPRKAQGKPGADGYDDTDKNIVGEAGTFGCLAVDNVYNIMHVNDPIAYRLNATVDPQYAASLKNAQVPSATTGFFESIGNAMRSLTPGVAAPSDLAIGQVQKPGAVARLPSQLEMEVHDFTREEIAEKKFYLVNDCGQVDWFLSSGGGPLEIQYVNMLSAHSSYWGSPDFIRFIVIEVGRKPGRNHALPNMKVAKIGRKETGRKA</sequence>
<dbReference type="PANTHER" id="PTHR23509">
    <property type="entry name" value="PA-PL1 PHOSPHOLIPASE FAMILY"/>
    <property type="match status" value="1"/>
</dbReference>
<dbReference type="AlphaFoldDB" id="A0A1L7WGV4"/>
<dbReference type="Pfam" id="PF02862">
    <property type="entry name" value="DDHD"/>
    <property type="match status" value="2"/>
</dbReference>
<dbReference type="GO" id="GO:0046872">
    <property type="term" value="F:metal ion binding"/>
    <property type="evidence" value="ECO:0007669"/>
    <property type="project" value="InterPro"/>
</dbReference>